<name>A0A7J6MGL2_PERCH</name>
<dbReference type="Pfam" id="PF10224">
    <property type="entry name" value="DUF2205"/>
    <property type="match status" value="1"/>
</dbReference>
<accession>A0A7J6MGL2</accession>
<gene>
    <name evidence="3" type="ORF">FOL47_001897</name>
</gene>
<evidence type="ECO:0000256" key="1">
    <source>
        <dbReference type="SAM" id="Coils"/>
    </source>
</evidence>
<keyword evidence="1" id="KW-0175">Coiled coil</keyword>
<reference evidence="3 4" key="1">
    <citation type="submission" date="2020-04" db="EMBL/GenBank/DDBJ databases">
        <title>Perkinsus chesapeaki whole genome sequence.</title>
        <authorList>
            <person name="Bogema D.R."/>
        </authorList>
    </citation>
    <scope>NUCLEOTIDE SEQUENCE [LARGE SCALE GENOMIC DNA]</scope>
    <source>
        <strain evidence="3">ATCC PRA-425</strain>
    </source>
</reference>
<comment type="caution">
    <text evidence="3">The sequence shown here is derived from an EMBL/GenBank/DDBJ whole genome shotgun (WGS) entry which is preliminary data.</text>
</comment>
<feature type="region of interest" description="Disordered" evidence="2">
    <location>
        <begin position="128"/>
        <end position="161"/>
    </location>
</feature>
<dbReference type="Gene3D" id="1.20.5.170">
    <property type="match status" value="1"/>
</dbReference>
<dbReference type="AlphaFoldDB" id="A0A7J6MGL2"/>
<proteinExistence type="predicted"/>
<sequence>MRVSELRTRFRPMSTSPVTQSEELAGLCALEQSGGNESGMGPASCRMIKPVQWVPINMSSSSSSSSNIVNHNGSTTMDDYRRRHQQRYEEREAEEARQEQEDADWELAQTLQSHEEIRLKQEMDLRHAEEVHRQQEMEQRHQLTAAPNDSPSPTHDGVRRPMRTGYTERLIDDGPPYEEEPSAGFPSWCPFGSFFRSSRVSERELVPLRDPDEEAPTSIAERRIQQPLDSSSQQLNLVARHLSTDGIFVNLRWFLTAAHDSWRCCRCFVHTSACHPPVTGMPTPDREKLIDRAMELQRALSELTYKAEEVRLQNAALEEENDLLKEYIENLITRLGTLPHLSSSSALPPRSSAELMFKRRPRPEEN</sequence>
<feature type="region of interest" description="Disordered" evidence="2">
    <location>
        <begin position="343"/>
        <end position="366"/>
    </location>
</feature>
<dbReference type="OrthoDB" id="2163284at2759"/>
<evidence type="ECO:0000256" key="2">
    <source>
        <dbReference type="SAM" id="MobiDB-lite"/>
    </source>
</evidence>
<feature type="region of interest" description="Disordered" evidence="2">
    <location>
        <begin position="59"/>
        <end position="103"/>
    </location>
</feature>
<feature type="compositionally biased region" description="Basic and acidic residues" evidence="2">
    <location>
        <begin position="128"/>
        <end position="141"/>
    </location>
</feature>
<evidence type="ECO:0000313" key="4">
    <source>
        <dbReference type="Proteomes" id="UP000591131"/>
    </source>
</evidence>
<feature type="compositionally biased region" description="Low complexity" evidence="2">
    <location>
        <begin position="343"/>
        <end position="352"/>
    </location>
</feature>
<dbReference type="EMBL" id="JAAPAO010000148">
    <property type="protein sequence ID" value="KAF4670635.1"/>
    <property type="molecule type" value="Genomic_DNA"/>
</dbReference>
<feature type="coiled-coil region" evidence="1">
    <location>
        <begin position="286"/>
        <end position="334"/>
    </location>
</feature>
<feature type="compositionally biased region" description="Polar residues" evidence="2">
    <location>
        <begin position="67"/>
        <end position="77"/>
    </location>
</feature>
<dbReference type="Proteomes" id="UP000591131">
    <property type="component" value="Unassembled WGS sequence"/>
</dbReference>
<organism evidence="3 4">
    <name type="scientific">Perkinsus chesapeaki</name>
    <name type="common">Clam parasite</name>
    <name type="synonym">Perkinsus andrewsi</name>
    <dbReference type="NCBI Taxonomy" id="330153"/>
    <lineage>
        <taxon>Eukaryota</taxon>
        <taxon>Sar</taxon>
        <taxon>Alveolata</taxon>
        <taxon>Perkinsozoa</taxon>
        <taxon>Perkinsea</taxon>
        <taxon>Perkinsida</taxon>
        <taxon>Perkinsidae</taxon>
        <taxon>Perkinsus</taxon>
    </lineage>
</organism>
<keyword evidence="4" id="KW-1185">Reference proteome</keyword>
<feature type="compositionally biased region" description="Basic and acidic residues" evidence="2">
    <location>
        <begin position="78"/>
        <end position="100"/>
    </location>
</feature>
<evidence type="ECO:0000313" key="3">
    <source>
        <dbReference type="EMBL" id="KAF4670635.1"/>
    </source>
</evidence>
<protein>
    <submittedName>
        <fullName evidence="3">Uncharacterized protein</fullName>
    </submittedName>
</protein>
<dbReference type="InterPro" id="IPR019357">
    <property type="entry name" value="SCOC"/>
</dbReference>